<keyword evidence="5 10" id="KW-0269">Exonuclease</keyword>
<evidence type="ECO:0000259" key="9">
    <source>
        <dbReference type="SMART" id="SM00479"/>
    </source>
</evidence>
<evidence type="ECO:0000313" key="10">
    <source>
        <dbReference type="EMBL" id="CUG86297.1"/>
    </source>
</evidence>
<evidence type="ECO:0000256" key="3">
    <source>
        <dbReference type="ARBA" id="ARBA00022723"/>
    </source>
</evidence>
<feature type="compositionally biased region" description="Basic residues" evidence="8">
    <location>
        <begin position="378"/>
        <end position="388"/>
    </location>
</feature>
<comment type="similarity">
    <text evidence="7">Belongs to the exonuclease superfamily. TREX family.</text>
</comment>
<comment type="cofactor">
    <cofactor evidence="1">
        <name>Mg(2+)</name>
        <dbReference type="ChEBI" id="CHEBI:18420"/>
    </cofactor>
</comment>
<feature type="region of interest" description="Disordered" evidence="8">
    <location>
        <begin position="339"/>
        <end position="388"/>
    </location>
</feature>
<feature type="domain" description="Exonuclease" evidence="9">
    <location>
        <begin position="85"/>
        <end position="283"/>
    </location>
</feature>
<keyword evidence="6" id="KW-0460">Magnesium</keyword>
<gene>
    <name evidence="10" type="ORF">BSAL_92420</name>
</gene>
<dbReference type="InterPro" id="IPR036397">
    <property type="entry name" value="RNaseH_sf"/>
</dbReference>
<evidence type="ECO:0000256" key="8">
    <source>
        <dbReference type="SAM" id="MobiDB-lite"/>
    </source>
</evidence>
<evidence type="ECO:0000256" key="6">
    <source>
        <dbReference type="ARBA" id="ARBA00022842"/>
    </source>
</evidence>
<dbReference type="InterPro" id="IPR040393">
    <property type="entry name" value="TREX1/2"/>
</dbReference>
<dbReference type="GO" id="GO:0008296">
    <property type="term" value="F:3'-5'-DNA exonuclease activity"/>
    <property type="evidence" value="ECO:0007669"/>
    <property type="project" value="TreeGrafter"/>
</dbReference>
<dbReference type="VEuPathDB" id="TriTrypDB:BSAL_92420"/>
<dbReference type="OMA" id="NDARMTW"/>
<dbReference type="Gene3D" id="3.30.420.10">
    <property type="entry name" value="Ribonuclease H-like superfamily/Ribonuclease H"/>
    <property type="match status" value="1"/>
</dbReference>
<dbReference type="AlphaFoldDB" id="A0A0S4JBS5"/>
<proteinExistence type="inferred from homology"/>
<dbReference type="SMART" id="SM00479">
    <property type="entry name" value="EXOIII"/>
    <property type="match status" value="1"/>
</dbReference>
<dbReference type="GO" id="GO:0006308">
    <property type="term" value="P:DNA catabolic process"/>
    <property type="evidence" value="ECO:0007669"/>
    <property type="project" value="TreeGrafter"/>
</dbReference>
<evidence type="ECO:0000313" key="11">
    <source>
        <dbReference type="Proteomes" id="UP000051952"/>
    </source>
</evidence>
<evidence type="ECO:0000256" key="7">
    <source>
        <dbReference type="ARBA" id="ARBA00025769"/>
    </source>
</evidence>
<keyword evidence="11" id="KW-1185">Reference proteome</keyword>
<keyword evidence="2" id="KW-0540">Nuclease</keyword>
<dbReference type="InterPro" id="IPR013520">
    <property type="entry name" value="Ribonucl_H"/>
</dbReference>
<organism evidence="10 11">
    <name type="scientific">Bodo saltans</name>
    <name type="common">Flagellated protozoan</name>
    <dbReference type="NCBI Taxonomy" id="75058"/>
    <lineage>
        <taxon>Eukaryota</taxon>
        <taxon>Discoba</taxon>
        <taxon>Euglenozoa</taxon>
        <taxon>Kinetoplastea</taxon>
        <taxon>Metakinetoplastina</taxon>
        <taxon>Eubodonida</taxon>
        <taxon>Bodonidae</taxon>
        <taxon>Bodo</taxon>
    </lineage>
</organism>
<protein>
    <submittedName>
        <fullName evidence="10">Exonuclease, putative</fullName>
    </submittedName>
</protein>
<dbReference type="OrthoDB" id="10250935at2759"/>
<feature type="compositionally biased region" description="Basic and acidic residues" evidence="8">
    <location>
        <begin position="359"/>
        <end position="377"/>
    </location>
</feature>
<dbReference type="GO" id="GO:0005737">
    <property type="term" value="C:cytoplasm"/>
    <property type="evidence" value="ECO:0007669"/>
    <property type="project" value="TreeGrafter"/>
</dbReference>
<accession>A0A0S4JBS5</accession>
<dbReference type="Proteomes" id="UP000051952">
    <property type="component" value="Unassembled WGS sequence"/>
</dbReference>
<dbReference type="PANTHER" id="PTHR13058">
    <property type="entry name" value="THREE PRIME REPAIR EXONUCLEASE 1, 2"/>
    <property type="match status" value="1"/>
</dbReference>
<dbReference type="SUPFAM" id="SSF53098">
    <property type="entry name" value="Ribonuclease H-like"/>
    <property type="match status" value="1"/>
</dbReference>
<keyword evidence="4" id="KW-0378">Hydrolase</keyword>
<dbReference type="GO" id="GO:0046872">
    <property type="term" value="F:metal ion binding"/>
    <property type="evidence" value="ECO:0007669"/>
    <property type="project" value="UniProtKB-KW"/>
</dbReference>
<reference evidence="11" key="1">
    <citation type="submission" date="2015-09" db="EMBL/GenBank/DDBJ databases">
        <authorList>
            <consortium name="Pathogen Informatics"/>
        </authorList>
    </citation>
    <scope>NUCLEOTIDE SEQUENCE [LARGE SCALE GENOMIC DNA]</scope>
    <source>
        <strain evidence="11">Lake Konstanz</strain>
    </source>
</reference>
<evidence type="ECO:0000256" key="2">
    <source>
        <dbReference type="ARBA" id="ARBA00022722"/>
    </source>
</evidence>
<evidence type="ECO:0000256" key="5">
    <source>
        <dbReference type="ARBA" id="ARBA00022839"/>
    </source>
</evidence>
<sequence>MFQTCLALRRGVSTRGPSPLEMFSQLQQGITPPIALQRAFLSEHFREDLSRKGIHDAKLGAMDLRTCSRFLRNVVFERYLAVPLRLFTFDMEFTNIPTFTAEGPTADITEIGVYNPLRDERLSVLVHSPGDREMPEAVVKLTGITNEQLQREGVPFPEAWRRVSEFLGAPEPNELEGSDGRLLLRLLLLSHGGKLADVSMLQWAWRKYQIAVPKEVVFGDTFNLIRDAHRRRPVTPDKHPPSWRLSDLVTWLKVESQESAHRAGDDAKLTWDALFHTLDRYGEETLSPRQQLILRFFDTVAKEQLQISSSTGGSSDAATLGSLDLDAVFSSVRASSSSVASSSSSATNNDTTKRRSGRRVAERDSDASDNTKSETQKKERRVVARGKAKKMFAETGVKKSSAQAAVFISASDVTTDVPDL</sequence>
<keyword evidence="3" id="KW-0479">Metal-binding</keyword>
<evidence type="ECO:0000256" key="1">
    <source>
        <dbReference type="ARBA" id="ARBA00001946"/>
    </source>
</evidence>
<evidence type="ECO:0000256" key="4">
    <source>
        <dbReference type="ARBA" id="ARBA00022801"/>
    </source>
</evidence>
<dbReference type="InterPro" id="IPR012337">
    <property type="entry name" value="RNaseH-like_sf"/>
</dbReference>
<dbReference type="EMBL" id="CYKH01001274">
    <property type="protein sequence ID" value="CUG86297.1"/>
    <property type="molecule type" value="Genomic_DNA"/>
</dbReference>
<name>A0A0S4JBS5_BODSA</name>
<dbReference type="GO" id="GO:0003676">
    <property type="term" value="F:nucleic acid binding"/>
    <property type="evidence" value="ECO:0007669"/>
    <property type="project" value="InterPro"/>
</dbReference>
<dbReference type="PANTHER" id="PTHR13058:SF19">
    <property type="entry name" value="LD40940P"/>
    <property type="match status" value="1"/>
</dbReference>